<name>A0ABC8VK18_9POAL</name>
<dbReference type="Proteomes" id="UP001497457">
    <property type="component" value="Chromosome 10rd"/>
</dbReference>
<evidence type="ECO:0000313" key="2">
    <source>
        <dbReference type="EMBL" id="CAL4892380.1"/>
    </source>
</evidence>
<protein>
    <recommendedName>
        <fullName evidence="1">Disease resistance protein At4g27190-like leucine-rich repeats domain-containing protein</fullName>
    </recommendedName>
</protein>
<accession>A0ABC8VK18</accession>
<reference evidence="2" key="1">
    <citation type="submission" date="2024-10" db="EMBL/GenBank/DDBJ databases">
        <authorList>
            <person name="Ryan C."/>
        </authorList>
    </citation>
    <scope>NUCLEOTIDE SEQUENCE [LARGE SCALE GENOMIC DNA]</scope>
</reference>
<evidence type="ECO:0000259" key="1">
    <source>
        <dbReference type="Pfam" id="PF23247"/>
    </source>
</evidence>
<dbReference type="PANTHER" id="PTHR33463:SF209">
    <property type="entry name" value="DISEASE RESISTANCE PROTEIN RPS2-LIKE"/>
    <property type="match status" value="1"/>
</dbReference>
<dbReference type="EMBL" id="OZ075120">
    <property type="protein sequence ID" value="CAL4892380.1"/>
    <property type="molecule type" value="Genomic_DNA"/>
</dbReference>
<dbReference type="InterPro" id="IPR050905">
    <property type="entry name" value="Plant_NBS-LRR"/>
</dbReference>
<dbReference type="InterPro" id="IPR032675">
    <property type="entry name" value="LRR_dom_sf"/>
</dbReference>
<dbReference type="AlphaFoldDB" id="A0ABC8VK18"/>
<dbReference type="InterPro" id="IPR057135">
    <property type="entry name" value="At4g27190-like_LRR"/>
</dbReference>
<feature type="domain" description="Disease resistance protein At4g27190-like leucine-rich repeats" evidence="1">
    <location>
        <begin position="797"/>
        <end position="883"/>
    </location>
</feature>
<gene>
    <name evidence="2" type="ORF">URODEC1_LOCUS4249</name>
</gene>
<dbReference type="Pfam" id="PF23247">
    <property type="entry name" value="LRR_RPS2"/>
    <property type="match status" value="1"/>
</dbReference>
<organism evidence="2 3">
    <name type="scientific">Urochloa decumbens</name>
    <dbReference type="NCBI Taxonomy" id="240449"/>
    <lineage>
        <taxon>Eukaryota</taxon>
        <taxon>Viridiplantae</taxon>
        <taxon>Streptophyta</taxon>
        <taxon>Embryophyta</taxon>
        <taxon>Tracheophyta</taxon>
        <taxon>Spermatophyta</taxon>
        <taxon>Magnoliopsida</taxon>
        <taxon>Liliopsida</taxon>
        <taxon>Poales</taxon>
        <taxon>Poaceae</taxon>
        <taxon>PACMAD clade</taxon>
        <taxon>Panicoideae</taxon>
        <taxon>Panicodae</taxon>
        <taxon>Paniceae</taxon>
        <taxon>Melinidinae</taxon>
        <taxon>Urochloa</taxon>
    </lineage>
</organism>
<dbReference type="SUPFAM" id="SSF52058">
    <property type="entry name" value="L domain-like"/>
    <property type="match status" value="2"/>
</dbReference>
<evidence type="ECO:0000313" key="3">
    <source>
        <dbReference type="Proteomes" id="UP001497457"/>
    </source>
</evidence>
<proteinExistence type="predicted"/>
<keyword evidence="3" id="KW-1185">Reference proteome</keyword>
<dbReference type="Gene3D" id="3.80.10.10">
    <property type="entry name" value="Ribonuclease Inhibitor"/>
    <property type="match status" value="2"/>
</dbReference>
<dbReference type="PANTHER" id="PTHR33463">
    <property type="entry name" value="NB-ARC DOMAIN-CONTAINING PROTEIN-RELATED"/>
    <property type="match status" value="1"/>
</dbReference>
<sequence length="945" mass="107882">MEMFGKQDEEDDFHGVAKSLRAEIPQVLRAMHHRIQELNRRFLVILRNGSDEEIDLSSFGFPLSQYLDNKVLWTFQGRFRLKPRMKVDGVIKRTGKTDAFLSASSRYEKDPQKVLPFLINQEAAEVFASLGNTSSIDQPSKVVDYFLYMLKLCCIGYHFNMDYDLATHSCNYWMCEGNLVGTDDDDGPWQAANALQLAMQTDVSYHKYDPNYIFPSQLVRYGKSSMMPSEKETSASYGFLVIPAGAIPNADMFHDFNKLSVLKVSNRIFSFSSPPFIYCHNLKFLWLDHCEDQDNGSIDGSPQQEDKTDGASTGDNIQHCFQRLWVLDVRYTCDRILSARMLGFMTQLRELNVMGAQDWDIGQLQGQLLNIRKLRVTKSTICCSDNSENGLFSGMSKMELLDFSGNRTIQGMRNLSGISTSNNCLETVMIVDGCAGIQKISFRGYANLKNLLLTGSFENLHILDISSTTVKILDLSTMTVPKLDELYLVDCKELCAILWSPEDKRKNDMHKLHIDTTRSAALLAPREEEKSKVMVHGVRIQSRVNWIVLVRDARLLRSFMPFKKYFSNKLVHVEISSPAAAFGSGKFNNEVNSSGIKKLEVVEKVEQPKGYPMLQETESNGDAPTQWPCPGYGSWPSCYIHVQDHPVMRAKSLQEDKEITTDTTIPDIICDRVAILHVHHSLSISSIPGPAPGLGSRWSCLEWCRVEQCPKLECVFSAPQILHHSAVLFPSLKTFWASRLPKARCIWNWSSGSVLKSDFYGSFPNVKFLHVDLCPRLEHVLAFPMPRPETSNVYVVPRYLYSLRTLEIVWCSDLKEVFPVYTDAESNHQQQHQGWLPEVKFPSLRHIHLHELPMLQAFCKHWNMYAPYLETVKIRGCWSLKRLPAVGDLSDNYLHGLVAEVKCDCEKEWWDRLQWDRTFTHNPGVYKPDHSPYFKNNSLRGSVLT</sequence>